<reference evidence="1 2" key="3">
    <citation type="submission" date="2023-06" db="EMBL/GenBank/DDBJ databases">
        <authorList>
            <person name="Zeman M."/>
            <person name="Kubasova T."/>
            <person name="Jahodarova E."/>
            <person name="Nykrynova M."/>
            <person name="Rychlik I."/>
        </authorList>
    </citation>
    <scope>NUCLEOTIDE SEQUENCE [LARGE SCALE GENOMIC DNA]</scope>
    <source>
        <strain evidence="1 2">153_Feed</strain>
    </source>
</reference>
<sequence>MGQGMDSSAVGLGMAATPEELLEAQLVRCLVCQAGLVMAGRKPAAVFGFRPRTTDATDTAGAAARTADATRAAVAAPREPSTPHPRRLVARLLSVYAGQTRPLGLRISCLGWRGERVMLLVWRPELVEVLLAEREVRRFLARRGLPGDPASLVSRLAGLLRSYYAGRRPFPHEVGIVLGYPVEDVEGFLADGGRNAAACGRWKVYGDVRAARRRFEELDRADSHVKRLFSAGVPMRELLRMGAA</sequence>
<protein>
    <submittedName>
        <fullName evidence="1">DUF3793 family protein</fullName>
    </submittedName>
</protein>
<gene>
    <name evidence="1" type="ORF">QUW25_06245</name>
</gene>
<evidence type="ECO:0000313" key="2">
    <source>
        <dbReference type="Proteomes" id="UP001529256"/>
    </source>
</evidence>
<reference evidence="1 2" key="2">
    <citation type="submission" date="2023-06" db="EMBL/GenBank/DDBJ databases">
        <title>Identification and characterization of horizontal gene transfer across gut microbiota members of farm animals based on homology search.</title>
        <authorList>
            <person name="Schwarzerova J."/>
            <person name="Nykrynova M."/>
            <person name="Jureckova K."/>
            <person name="Cejkova D."/>
            <person name="Rychlik I."/>
        </authorList>
    </citation>
    <scope>NUCLEOTIDE SEQUENCE [LARGE SCALE GENOMIC DNA]</scope>
    <source>
        <strain evidence="1 2">153_Feed</strain>
    </source>
</reference>
<dbReference type="RefSeq" id="WP_289511356.1">
    <property type="nucleotide sequence ID" value="NZ_JAUDEA010000008.1"/>
</dbReference>
<dbReference type="EMBL" id="JAUDEA010000008">
    <property type="protein sequence ID" value="MDM8271268.1"/>
    <property type="molecule type" value="Genomic_DNA"/>
</dbReference>
<dbReference type="Proteomes" id="UP001529256">
    <property type="component" value="Unassembled WGS sequence"/>
</dbReference>
<name>A0ABT7V3V0_9ACTN</name>
<accession>A0ABT7V3V0</accession>
<keyword evidence="2" id="KW-1185">Reference proteome</keyword>
<dbReference type="Pfam" id="PF12672">
    <property type="entry name" value="DUF3793"/>
    <property type="match status" value="1"/>
</dbReference>
<evidence type="ECO:0000313" key="1">
    <source>
        <dbReference type="EMBL" id="MDM8271268.1"/>
    </source>
</evidence>
<reference evidence="2" key="1">
    <citation type="submission" date="2023-06" db="EMBL/GenBank/DDBJ databases">
        <title>Identification and characterization of horizontal gene transfer across gut microbiota members of farm animals based on homology search.</title>
        <authorList>
            <person name="Zeman M."/>
            <person name="Kubasova T."/>
            <person name="Jahodarova E."/>
            <person name="Nykrynova M."/>
            <person name="Rychlik I."/>
        </authorList>
    </citation>
    <scope>NUCLEOTIDE SEQUENCE [LARGE SCALE GENOMIC DNA]</scope>
    <source>
        <strain evidence="2">153_Feed</strain>
    </source>
</reference>
<dbReference type="InterPro" id="IPR024523">
    <property type="entry name" value="DUF3793"/>
</dbReference>
<proteinExistence type="predicted"/>
<comment type="caution">
    <text evidence="1">The sequence shown here is derived from an EMBL/GenBank/DDBJ whole genome shotgun (WGS) entry which is preliminary data.</text>
</comment>
<organism evidence="1 2">
    <name type="scientific">Thermophilibacter provencensis</name>
    <dbReference type="NCBI Taxonomy" id="1852386"/>
    <lineage>
        <taxon>Bacteria</taxon>
        <taxon>Bacillati</taxon>
        <taxon>Actinomycetota</taxon>
        <taxon>Coriobacteriia</taxon>
        <taxon>Coriobacteriales</taxon>
        <taxon>Atopobiaceae</taxon>
        <taxon>Thermophilibacter</taxon>
    </lineage>
</organism>